<name>A0A7J8C2S5_ROUAE</name>
<evidence type="ECO:0000256" key="1">
    <source>
        <dbReference type="SAM" id="MobiDB-lite"/>
    </source>
</evidence>
<feature type="region of interest" description="Disordered" evidence="1">
    <location>
        <begin position="49"/>
        <end position="71"/>
    </location>
</feature>
<gene>
    <name evidence="2" type="ORF">HJG63_009474</name>
</gene>
<reference evidence="2 3" key="1">
    <citation type="journal article" date="2020" name="Nature">
        <title>Six reference-quality genomes reveal evolution of bat adaptations.</title>
        <authorList>
            <person name="Jebb D."/>
            <person name="Huang Z."/>
            <person name="Pippel M."/>
            <person name="Hughes G.M."/>
            <person name="Lavrichenko K."/>
            <person name="Devanna P."/>
            <person name="Winkler S."/>
            <person name="Jermiin L.S."/>
            <person name="Skirmuntt E.C."/>
            <person name="Katzourakis A."/>
            <person name="Burkitt-Gray L."/>
            <person name="Ray D.A."/>
            <person name="Sullivan K.A.M."/>
            <person name="Roscito J.G."/>
            <person name="Kirilenko B.M."/>
            <person name="Davalos L.M."/>
            <person name="Corthals A.P."/>
            <person name="Power M.L."/>
            <person name="Jones G."/>
            <person name="Ransome R.D."/>
            <person name="Dechmann D.K.N."/>
            <person name="Locatelli A.G."/>
            <person name="Puechmaille S.J."/>
            <person name="Fedrigo O."/>
            <person name="Jarvis E.D."/>
            <person name="Hiller M."/>
            <person name="Vernes S.C."/>
            <person name="Myers E.W."/>
            <person name="Teeling E.C."/>
        </authorList>
    </citation>
    <scope>NUCLEOTIDE SEQUENCE [LARGE SCALE GENOMIC DNA]</scope>
    <source>
        <strain evidence="2">MRouAeg1</strain>
        <tissue evidence="2">Muscle</tissue>
    </source>
</reference>
<sequence length="133" mass="14889">MCHGLWNFSLVTYGLARARTPLEPQLGPLGRLLSGWGWDSGRGWGPAWVSDPTPQSGTGQRPTGPASPLWGTHGPAGTLSHIFDQNPTVRIVVFIMTNVYKFLPWGTQYFPFYPKLPHFTLIFVKKSNRKPLR</sequence>
<accession>A0A7J8C2S5</accession>
<organism evidence="2 3">
    <name type="scientific">Rousettus aegyptiacus</name>
    <name type="common">Egyptian fruit bat</name>
    <name type="synonym">Pteropus aegyptiacus</name>
    <dbReference type="NCBI Taxonomy" id="9407"/>
    <lineage>
        <taxon>Eukaryota</taxon>
        <taxon>Metazoa</taxon>
        <taxon>Chordata</taxon>
        <taxon>Craniata</taxon>
        <taxon>Vertebrata</taxon>
        <taxon>Euteleostomi</taxon>
        <taxon>Mammalia</taxon>
        <taxon>Eutheria</taxon>
        <taxon>Laurasiatheria</taxon>
        <taxon>Chiroptera</taxon>
        <taxon>Yinpterochiroptera</taxon>
        <taxon>Pteropodoidea</taxon>
        <taxon>Pteropodidae</taxon>
        <taxon>Rousettinae</taxon>
        <taxon>Rousettus</taxon>
    </lineage>
</organism>
<dbReference type="Proteomes" id="UP000593571">
    <property type="component" value="Unassembled WGS sequence"/>
</dbReference>
<evidence type="ECO:0000313" key="3">
    <source>
        <dbReference type="Proteomes" id="UP000593571"/>
    </source>
</evidence>
<keyword evidence="3" id="KW-1185">Reference proteome</keyword>
<feature type="compositionally biased region" description="Polar residues" evidence="1">
    <location>
        <begin position="52"/>
        <end position="61"/>
    </location>
</feature>
<comment type="caution">
    <text evidence="2">The sequence shown here is derived from an EMBL/GenBank/DDBJ whole genome shotgun (WGS) entry which is preliminary data.</text>
</comment>
<proteinExistence type="predicted"/>
<protein>
    <submittedName>
        <fullName evidence="2">Uncharacterized protein</fullName>
    </submittedName>
</protein>
<evidence type="ECO:0000313" key="2">
    <source>
        <dbReference type="EMBL" id="KAF6405165.1"/>
    </source>
</evidence>
<dbReference type="AlphaFoldDB" id="A0A7J8C2S5"/>
<dbReference type="EMBL" id="JACASE010000015">
    <property type="protein sequence ID" value="KAF6405165.1"/>
    <property type="molecule type" value="Genomic_DNA"/>
</dbReference>